<evidence type="ECO:0000256" key="2">
    <source>
        <dbReference type="SAM" id="Phobius"/>
    </source>
</evidence>
<reference evidence="3 4" key="1">
    <citation type="submission" date="2015-07" db="EMBL/GenBank/DDBJ databases">
        <title>Comparative genomics of the Sigatoka disease complex on banana suggests a link between parallel evolutionary changes in Pseudocercospora fijiensis and Pseudocercospora eumusae and increased virulence on the banana host.</title>
        <authorList>
            <person name="Chang T.-C."/>
            <person name="Salvucci A."/>
            <person name="Crous P.W."/>
            <person name="Stergiopoulos I."/>
        </authorList>
    </citation>
    <scope>NUCLEOTIDE SEQUENCE [LARGE SCALE GENOMIC DNA]</scope>
    <source>
        <strain evidence="3 4">CBS 114824</strain>
    </source>
</reference>
<dbReference type="AlphaFoldDB" id="A0A139HL76"/>
<keyword evidence="2" id="KW-0812">Transmembrane</keyword>
<name>A0A139HL76_9PEZI</name>
<sequence length="619" mass="68687">MPETNSVSRLPLFRSPYGDTSNNVSRAQTPTRSSNHGDKMEALQCEDASRRPASIHENPELHRHTEATNLELFYDLFFAANLTVFSNIHEVTDGATLKQYVGFFCILWLTWYQVGLYDVRFSVESIFERVAKAVQFLVMIGFAIVGPKYSVGKNDEAIGVEEVFDGAQPSLGYYFKALTLFLMVSRLVLVFQYSQSMWLTRQYQQTILPMSLIATTYFVAAMVYLGLFWTFHKDGHSHYYITWYLVAFLESIVATLVSAIWKKAISFKGTHLVERMSLLTLIILGEGVVSVASKCQQIVKSEGALKFTASTVSNVVCGVLILYFVYMIYFDWLEEEHFGNIMQQIWSLLHFPLHIALVLAVEGMAQCITWRAAVVRSNHFASQYQDWSTLISEGNFTEVGRMVNETATKLIYRGLLTSRSLAETLELLPDITNAANASRIISDGANNTALAGEALLWIYFTLFKTIFNIAGFDSPIEGQVSIDAELTESSDAIDRTIDFADENTTQNVMNATSRTAGVFGLTYGYFVISIGMVVILCCVIAGLSKRAKSRLQLARLIASSVIGCGLCLLSTAGGTPAGMDFTFSPWLLPTVTMALVMVVVLNSVKPAVPKIGKLGVFKG</sequence>
<dbReference type="InterPro" id="IPR010640">
    <property type="entry name" value="Low_temperature_requirement_A"/>
</dbReference>
<dbReference type="Proteomes" id="UP000070133">
    <property type="component" value="Unassembled WGS sequence"/>
</dbReference>
<keyword evidence="2" id="KW-1133">Transmembrane helix</keyword>
<comment type="caution">
    <text evidence="3">The sequence shown here is derived from an EMBL/GenBank/DDBJ whole genome shotgun (WGS) entry which is preliminary data.</text>
</comment>
<accession>A0A139HL76</accession>
<feature type="transmembrane region" description="Helical" evidence="2">
    <location>
        <begin position="586"/>
        <end position="604"/>
    </location>
</feature>
<organism evidence="3 4">
    <name type="scientific">Pseudocercospora eumusae</name>
    <dbReference type="NCBI Taxonomy" id="321146"/>
    <lineage>
        <taxon>Eukaryota</taxon>
        <taxon>Fungi</taxon>
        <taxon>Dikarya</taxon>
        <taxon>Ascomycota</taxon>
        <taxon>Pezizomycotina</taxon>
        <taxon>Dothideomycetes</taxon>
        <taxon>Dothideomycetidae</taxon>
        <taxon>Mycosphaerellales</taxon>
        <taxon>Mycosphaerellaceae</taxon>
        <taxon>Pseudocercospora</taxon>
    </lineage>
</organism>
<evidence type="ECO:0000256" key="1">
    <source>
        <dbReference type="SAM" id="MobiDB-lite"/>
    </source>
</evidence>
<keyword evidence="4" id="KW-1185">Reference proteome</keyword>
<evidence type="ECO:0000313" key="4">
    <source>
        <dbReference type="Proteomes" id="UP000070133"/>
    </source>
</evidence>
<dbReference type="Pfam" id="PF06772">
    <property type="entry name" value="LtrA"/>
    <property type="match status" value="1"/>
</dbReference>
<dbReference type="PANTHER" id="PTHR42101:SF1">
    <property type="entry name" value="LOW TEMPERATURE REQUIREMENT A"/>
    <property type="match status" value="1"/>
</dbReference>
<feature type="transmembrane region" description="Helical" evidence="2">
    <location>
        <begin position="523"/>
        <end position="544"/>
    </location>
</feature>
<feature type="transmembrane region" description="Helical" evidence="2">
    <location>
        <begin position="171"/>
        <end position="194"/>
    </location>
</feature>
<dbReference type="OrthoDB" id="3177213at2759"/>
<keyword evidence="2" id="KW-0472">Membrane</keyword>
<gene>
    <name evidence="3" type="ORF">AC578_4805</name>
</gene>
<dbReference type="STRING" id="321146.A0A139HL76"/>
<feature type="transmembrane region" description="Helical" evidence="2">
    <location>
        <begin position="345"/>
        <end position="365"/>
    </location>
</feature>
<dbReference type="EMBL" id="LFZN01000032">
    <property type="protein sequence ID" value="KXT03228.1"/>
    <property type="molecule type" value="Genomic_DNA"/>
</dbReference>
<feature type="transmembrane region" description="Helical" evidence="2">
    <location>
        <begin position="100"/>
        <end position="119"/>
    </location>
</feature>
<feature type="transmembrane region" description="Helical" evidence="2">
    <location>
        <begin position="312"/>
        <end position="333"/>
    </location>
</feature>
<evidence type="ECO:0008006" key="5">
    <source>
        <dbReference type="Google" id="ProtNLM"/>
    </source>
</evidence>
<feature type="transmembrane region" description="Helical" evidence="2">
    <location>
        <begin position="206"/>
        <end position="229"/>
    </location>
</feature>
<feature type="transmembrane region" description="Helical" evidence="2">
    <location>
        <begin position="556"/>
        <end position="574"/>
    </location>
</feature>
<evidence type="ECO:0000313" key="3">
    <source>
        <dbReference type="EMBL" id="KXT03228.1"/>
    </source>
</evidence>
<feature type="region of interest" description="Disordered" evidence="1">
    <location>
        <begin position="1"/>
        <end position="39"/>
    </location>
</feature>
<proteinExistence type="predicted"/>
<dbReference type="PANTHER" id="PTHR42101">
    <property type="entry name" value="CHROMOSOME 16, WHOLE GENOME SHOTGUN SEQUENCE"/>
    <property type="match status" value="1"/>
</dbReference>
<feature type="transmembrane region" description="Helical" evidence="2">
    <location>
        <begin position="241"/>
        <end position="261"/>
    </location>
</feature>
<feature type="compositionally biased region" description="Polar residues" evidence="1">
    <location>
        <begin position="18"/>
        <end position="34"/>
    </location>
</feature>
<protein>
    <recommendedName>
        <fullName evidence="5">Low temperature requirement A</fullName>
    </recommendedName>
</protein>